<sequence>MEPLKEIYSSHWIQNLSFLVSQIDPKIKASDFQKKIMESPWKNYELKARINRIADTFLFFWNIPLDKIEPKLTTLIKLLRKQGVSDFNFPYIFLNDIVVKSGIQDFETSMRILEKTTVFSSAEFAIRFYYINFFEKTVRQMEEWSNHKEPFVRRLASEGSRPILPWGIGVPAIKRQPEIHLSILENLWNDENEIVRRSVSNHLNDISKLQPDLVLEFCKNKFGVSEILDKNLKHALRGLLKKADVRALSYFQYDTKWKPEDFKLTLTKNKIKIGDSLEFHLSFLNPSTKNIKIRIEYKIGFLLANGKLGKKVFQLGEKLLKSKEKIEINKKHSFNPITTRVYYPGKHSITIVINGSECETSQFELLNGK</sequence>
<accession>A0AAW5V2T2</accession>
<comment type="caution">
    <text evidence="1">The sequence shown here is derived from an EMBL/GenBank/DDBJ whole genome shotgun (WGS) entry which is preliminary data.</text>
</comment>
<dbReference type="InterPro" id="IPR014825">
    <property type="entry name" value="DNA_alkylation"/>
</dbReference>
<dbReference type="EMBL" id="JAMQQD010000002">
    <property type="protein sequence ID" value="MCW7514710.1"/>
    <property type="molecule type" value="Genomic_DNA"/>
</dbReference>
<dbReference type="Gene3D" id="1.25.40.290">
    <property type="entry name" value="ARM repeat domains"/>
    <property type="match status" value="1"/>
</dbReference>
<dbReference type="SUPFAM" id="SSF48371">
    <property type="entry name" value="ARM repeat"/>
    <property type="match status" value="1"/>
</dbReference>
<reference evidence="1" key="1">
    <citation type="submission" date="2022-06" db="EMBL/GenBank/DDBJ databases">
        <title>Leptospira isolates from biofilms formed at urban environments.</title>
        <authorList>
            <person name="Ribeiro P.S."/>
            <person name="Sousa T."/>
            <person name="Carvalho N."/>
            <person name="Aburjaile F."/>
            <person name="Neves F."/>
            <person name="Oliveira D."/>
            <person name="Blanco L."/>
            <person name="Lima J."/>
            <person name="Costa F."/>
            <person name="Brenig B."/>
            <person name="Soares S."/>
            <person name="Ramos R."/>
            <person name="Goes-Neto A."/>
            <person name="Matiuzzi M."/>
            <person name="Azevedo V."/>
            <person name="Ristow P."/>
        </authorList>
    </citation>
    <scope>NUCLEOTIDE SEQUENCE</scope>
    <source>
        <strain evidence="1">VSF7</strain>
    </source>
</reference>
<dbReference type="AlphaFoldDB" id="A0AAW5V2T2"/>
<dbReference type="InterPro" id="IPR016024">
    <property type="entry name" value="ARM-type_fold"/>
</dbReference>
<organism evidence="1 2">
    <name type="scientific">Leptospira levettii</name>
    <dbReference type="NCBI Taxonomy" id="2023178"/>
    <lineage>
        <taxon>Bacteria</taxon>
        <taxon>Pseudomonadati</taxon>
        <taxon>Spirochaetota</taxon>
        <taxon>Spirochaetia</taxon>
        <taxon>Leptospirales</taxon>
        <taxon>Leptospiraceae</taxon>
        <taxon>Leptospira</taxon>
    </lineage>
</organism>
<protein>
    <submittedName>
        <fullName evidence="1">DNA alkylation repair protein</fullName>
    </submittedName>
</protein>
<dbReference type="Pfam" id="PF08713">
    <property type="entry name" value="DNA_alkylation"/>
    <property type="match status" value="1"/>
</dbReference>
<evidence type="ECO:0000313" key="2">
    <source>
        <dbReference type="Proteomes" id="UP001209694"/>
    </source>
</evidence>
<dbReference type="RefSeq" id="WP_265355542.1">
    <property type="nucleotide sequence ID" value="NZ_JAMQPS010000001.1"/>
</dbReference>
<proteinExistence type="predicted"/>
<evidence type="ECO:0000313" key="1">
    <source>
        <dbReference type="EMBL" id="MCW7514710.1"/>
    </source>
</evidence>
<dbReference type="Proteomes" id="UP001209694">
    <property type="component" value="Unassembled WGS sequence"/>
</dbReference>
<name>A0AAW5V2T2_9LEPT</name>
<gene>
    <name evidence="1" type="ORF">ND810_06040</name>
</gene>